<evidence type="ECO:0008006" key="3">
    <source>
        <dbReference type="Google" id="ProtNLM"/>
    </source>
</evidence>
<dbReference type="EMBL" id="JABBNI010000007">
    <property type="protein sequence ID" value="NMM61773.1"/>
    <property type="molecule type" value="Genomic_DNA"/>
</dbReference>
<sequence>MKHPSTKNKLCLTLALMLVSVSKTITLTGSFALWGEPEPPKDLLK</sequence>
<accession>A0A7Y0HNM5</accession>
<evidence type="ECO:0000313" key="1">
    <source>
        <dbReference type="EMBL" id="NMM61773.1"/>
    </source>
</evidence>
<keyword evidence="2" id="KW-1185">Reference proteome</keyword>
<gene>
    <name evidence="1" type="ORF">HBE96_03530</name>
</gene>
<proteinExistence type="predicted"/>
<reference evidence="1 2" key="2">
    <citation type="submission" date="2020-06" db="EMBL/GenBank/DDBJ databases">
        <title>Complete Genome Sequence of Clostridium muelleri sp. nov. P21T, an Acid-Alcohol Producing Acetogen Isolated from Old Hay.</title>
        <authorList>
            <person name="Duncan K.E."/>
            <person name="Tanner R.S."/>
        </authorList>
    </citation>
    <scope>NUCLEOTIDE SEQUENCE [LARGE SCALE GENOMIC DNA]</scope>
    <source>
        <strain evidence="1 2">P21</strain>
    </source>
</reference>
<evidence type="ECO:0000313" key="2">
    <source>
        <dbReference type="Proteomes" id="UP000537131"/>
    </source>
</evidence>
<reference evidence="1 2" key="1">
    <citation type="submission" date="2020-04" db="EMBL/GenBank/DDBJ databases">
        <authorList>
            <person name="Doyle D.A."/>
        </authorList>
    </citation>
    <scope>NUCLEOTIDE SEQUENCE [LARGE SCALE GENOMIC DNA]</scope>
    <source>
        <strain evidence="1 2">P21</strain>
    </source>
</reference>
<organism evidence="1 2">
    <name type="scientific">Clostridium muellerianum</name>
    <dbReference type="NCBI Taxonomy" id="2716538"/>
    <lineage>
        <taxon>Bacteria</taxon>
        <taxon>Bacillati</taxon>
        <taxon>Bacillota</taxon>
        <taxon>Clostridia</taxon>
        <taxon>Eubacteriales</taxon>
        <taxon>Clostridiaceae</taxon>
        <taxon>Clostridium</taxon>
    </lineage>
</organism>
<name>A0A7Y0HNM5_9CLOT</name>
<dbReference type="AlphaFoldDB" id="A0A7Y0HNM5"/>
<dbReference type="RefSeq" id="WP_169296380.1">
    <property type="nucleotide sequence ID" value="NZ_JABBNI010000007.1"/>
</dbReference>
<protein>
    <recommendedName>
        <fullName evidence="3">Cyclic lactone autoinducer peptide</fullName>
    </recommendedName>
</protein>
<dbReference type="Proteomes" id="UP000537131">
    <property type="component" value="Unassembled WGS sequence"/>
</dbReference>
<comment type="caution">
    <text evidence="1">The sequence shown here is derived from an EMBL/GenBank/DDBJ whole genome shotgun (WGS) entry which is preliminary data.</text>
</comment>